<dbReference type="PANTHER" id="PTHR31793:SF27">
    <property type="entry name" value="NOVEL THIOESTERASE SUPERFAMILY DOMAIN AND SAPOSIN A-TYPE DOMAIN CONTAINING PROTEIN (0610012H03RIK)"/>
    <property type="match status" value="1"/>
</dbReference>
<sequence>MKISSREIEVRYAETDQMGVVYHANYLVWMELGRTQLIKELGFNYAEMEKDGIISPVLDIQASYKKPLRYGDTATIKTWVEEYDGIRSVYKYEIFNGEGELALTGSSKHVCVKKDSFRPISLKRSYPDWHEAYLKAMKKPEDEKEKV</sequence>
<evidence type="ECO:0000313" key="3">
    <source>
        <dbReference type="EMBL" id="GAM13108.1"/>
    </source>
</evidence>
<dbReference type="Gene3D" id="3.10.129.10">
    <property type="entry name" value="Hotdog Thioesterase"/>
    <property type="match status" value="1"/>
</dbReference>
<dbReference type="Proteomes" id="UP000031014">
    <property type="component" value="Unassembled WGS sequence"/>
</dbReference>
<dbReference type="EMBL" id="BASE01000025">
    <property type="protein sequence ID" value="GAM13108.1"/>
    <property type="molecule type" value="Genomic_DNA"/>
</dbReference>
<dbReference type="OrthoDB" id="9800856at2"/>
<dbReference type="InterPro" id="IPR006684">
    <property type="entry name" value="YbgC/YbaW"/>
</dbReference>
<evidence type="ECO:0000256" key="2">
    <source>
        <dbReference type="ARBA" id="ARBA00022801"/>
    </source>
</evidence>
<gene>
    <name evidence="3" type="ORF">SAMD00020551_1245</name>
</gene>
<reference evidence="3 4" key="1">
    <citation type="submission" date="2013-06" db="EMBL/GenBank/DDBJ databases">
        <title>Whole genome shotgun sequence of Bacillus selenatarsenatis SF-1.</title>
        <authorList>
            <person name="Kuroda M."/>
            <person name="Sei K."/>
            <person name="Yamashita M."/>
            <person name="Ike M."/>
        </authorList>
    </citation>
    <scope>NUCLEOTIDE SEQUENCE [LARGE SCALE GENOMIC DNA]</scope>
    <source>
        <strain evidence="3 4">SF-1</strain>
    </source>
</reference>
<dbReference type="AlphaFoldDB" id="A0A0A8WZK8"/>
<dbReference type="InterPro" id="IPR050563">
    <property type="entry name" value="4-hydroxybenzoyl-CoA_TE"/>
</dbReference>
<keyword evidence="4" id="KW-1185">Reference proteome</keyword>
<proteinExistence type="inferred from homology"/>
<dbReference type="CDD" id="cd00586">
    <property type="entry name" value="4HBT"/>
    <property type="match status" value="1"/>
</dbReference>
<dbReference type="SUPFAM" id="SSF54637">
    <property type="entry name" value="Thioesterase/thiol ester dehydrase-isomerase"/>
    <property type="match status" value="1"/>
</dbReference>
<dbReference type="RefSeq" id="WP_041964983.1">
    <property type="nucleotide sequence ID" value="NZ_BASE01000025.1"/>
</dbReference>
<organism evidence="3 4">
    <name type="scientific">Mesobacillus selenatarsenatis (strain DSM 18680 / JCM 14380 / FERM P-15431 / SF-1)</name>
    <dbReference type="NCBI Taxonomy" id="1321606"/>
    <lineage>
        <taxon>Bacteria</taxon>
        <taxon>Bacillati</taxon>
        <taxon>Bacillota</taxon>
        <taxon>Bacilli</taxon>
        <taxon>Bacillales</taxon>
        <taxon>Bacillaceae</taxon>
        <taxon>Mesobacillus</taxon>
    </lineage>
</organism>
<name>A0A0A8WZK8_MESS1</name>
<evidence type="ECO:0000313" key="4">
    <source>
        <dbReference type="Proteomes" id="UP000031014"/>
    </source>
</evidence>
<comment type="similarity">
    <text evidence="1">Belongs to the 4-hydroxybenzoyl-CoA thioesterase family.</text>
</comment>
<protein>
    <submittedName>
        <fullName evidence="3">4-hydroxybenzoyl-CoA thioesterase family active site</fullName>
    </submittedName>
</protein>
<dbReference type="NCBIfam" id="TIGR00051">
    <property type="entry name" value="YbgC/FadM family acyl-CoA thioesterase"/>
    <property type="match status" value="1"/>
</dbReference>
<evidence type="ECO:0000256" key="1">
    <source>
        <dbReference type="ARBA" id="ARBA00005953"/>
    </source>
</evidence>
<dbReference type="PANTHER" id="PTHR31793">
    <property type="entry name" value="4-HYDROXYBENZOYL-COA THIOESTERASE FAMILY MEMBER"/>
    <property type="match status" value="1"/>
</dbReference>
<dbReference type="GO" id="GO:0047617">
    <property type="term" value="F:fatty acyl-CoA hydrolase activity"/>
    <property type="evidence" value="ECO:0007669"/>
    <property type="project" value="TreeGrafter"/>
</dbReference>
<dbReference type="FunFam" id="3.10.129.10:FF:000026">
    <property type="entry name" value="Possible 4-hydroxybenzoyl-CoA thioesterase"/>
    <property type="match status" value="1"/>
</dbReference>
<comment type="caution">
    <text evidence="3">The sequence shown here is derived from an EMBL/GenBank/DDBJ whole genome shotgun (WGS) entry which is preliminary data.</text>
</comment>
<dbReference type="PIRSF" id="PIRSF003230">
    <property type="entry name" value="YbgC"/>
    <property type="match status" value="1"/>
</dbReference>
<dbReference type="Pfam" id="PF13279">
    <property type="entry name" value="4HBT_2"/>
    <property type="match status" value="1"/>
</dbReference>
<accession>A0A0A8WZK8</accession>
<dbReference type="STRING" id="1321606.SAMD00020551_1245"/>
<dbReference type="InterPro" id="IPR029069">
    <property type="entry name" value="HotDog_dom_sf"/>
</dbReference>
<keyword evidence="2" id="KW-0378">Hydrolase</keyword>